<dbReference type="AlphaFoldDB" id="A0AAU8EJZ0"/>
<name>A0AAU8EJZ0_9MICC</name>
<feature type="region of interest" description="Disordered" evidence="1">
    <location>
        <begin position="17"/>
        <end position="40"/>
    </location>
</feature>
<evidence type="ECO:0000313" key="2">
    <source>
        <dbReference type="EMBL" id="XCH09960.1"/>
    </source>
</evidence>
<gene>
    <name evidence="2" type="ORF">ABRP34_14015</name>
</gene>
<reference evidence="2" key="1">
    <citation type="submission" date="2024-06" db="EMBL/GenBank/DDBJ databases">
        <title>Biodegradation of dimethachlon by Arthrobacter sp. K5: mechanistic insights and ecological implications.</title>
        <authorList>
            <person name="Hu S."/>
            <person name="Lu P."/>
        </authorList>
    </citation>
    <scope>NUCLEOTIDE SEQUENCE</scope>
    <source>
        <strain evidence="2">K5</strain>
    </source>
</reference>
<organism evidence="2">
    <name type="scientific">Arthrobacter sp. K5</name>
    <dbReference type="NCBI Taxonomy" id="2839623"/>
    <lineage>
        <taxon>Bacteria</taxon>
        <taxon>Bacillati</taxon>
        <taxon>Actinomycetota</taxon>
        <taxon>Actinomycetes</taxon>
        <taxon>Micrococcales</taxon>
        <taxon>Micrococcaceae</taxon>
        <taxon>Arthrobacter</taxon>
    </lineage>
</organism>
<accession>A0AAU8EJZ0</accession>
<sequence length="106" mass="11890">MTIQYMDDGFAPHVDRGITTARSRLEPSRLSRDQGGETEKHSRAMVEHILALEPERVPAVTAELFTEAIAIANAVRKAQGRGPVTSFRARDFWEILKDLIDSVLEK</sequence>
<protein>
    <submittedName>
        <fullName evidence="2">Uncharacterized protein</fullName>
    </submittedName>
</protein>
<proteinExistence type="predicted"/>
<evidence type="ECO:0000256" key="1">
    <source>
        <dbReference type="SAM" id="MobiDB-lite"/>
    </source>
</evidence>
<dbReference type="RefSeq" id="WP_353710633.1">
    <property type="nucleotide sequence ID" value="NZ_CP159279.1"/>
</dbReference>
<dbReference type="EMBL" id="CP159279">
    <property type="protein sequence ID" value="XCH09960.1"/>
    <property type="molecule type" value="Genomic_DNA"/>
</dbReference>
<feature type="compositionally biased region" description="Basic and acidic residues" evidence="1">
    <location>
        <begin position="23"/>
        <end position="40"/>
    </location>
</feature>